<feature type="transmembrane region" description="Helical" evidence="8">
    <location>
        <begin position="70"/>
        <end position="88"/>
    </location>
</feature>
<evidence type="ECO:0000313" key="11">
    <source>
        <dbReference type="Proteomes" id="UP001589776"/>
    </source>
</evidence>
<feature type="transmembrane region" description="Helical" evidence="8">
    <location>
        <begin position="131"/>
        <end position="151"/>
    </location>
</feature>
<feature type="transmembrane region" description="Helical" evidence="8">
    <location>
        <begin position="94"/>
        <end position="119"/>
    </location>
</feature>
<proteinExistence type="inferred from homology"/>
<feature type="transmembrane region" description="Helical" evidence="8">
    <location>
        <begin position="391"/>
        <end position="410"/>
    </location>
</feature>
<evidence type="ECO:0000256" key="6">
    <source>
        <dbReference type="ARBA" id="ARBA00023136"/>
    </source>
</evidence>
<feature type="transmembrane region" description="Helical" evidence="8">
    <location>
        <begin position="300"/>
        <end position="321"/>
    </location>
</feature>
<feature type="transmembrane region" description="Helical" evidence="8">
    <location>
        <begin position="357"/>
        <end position="379"/>
    </location>
</feature>
<evidence type="ECO:0000256" key="8">
    <source>
        <dbReference type="SAM" id="Phobius"/>
    </source>
</evidence>
<organism evidence="10 11">
    <name type="scientific">Paenibacillus chartarius</name>
    <dbReference type="NCBI Taxonomy" id="747481"/>
    <lineage>
        <taxon>Bacteria</taxon>
        <taxon>Bacillati</taxon>
        <taxon>Bacillota</taxon>
        <taxon>Bacilli</taxon>
        <taxon>Bacillales</taxon>
        <taxon>Paenibacillaceae</taxon>
        <taxon>Paenibacillus</taxon>
    </lineage>
</organism>
<keyword evidence="11" id="KW-1185">Reference proteome</keyword>
<evidence type="ECO:0000256" key="4">
    <source>
        <dbReference type="ARBA" id="ARBA00022692"/>
    </source>
</evidence>
<dbReference type="InterPro" id="IPR036259">
    <property type="entry name" value="MFS_trans_sf"/>
</dbReference>
<dbReference type="SUPFAM" id="SSF103473">
    <property type="entry name" value="MFS general substrate transporter"/>
    <property type="match status" value="1"/>
</dbReference>
<comment type="subcellular location">
    <subcellularLocation>
        <location evidence="1">Cell membrane</location>
        <topology evidence="1">Multi-pass membrane protein</topology>
    </subcellularLocation>
</comment>
<name>A0ABV6DJC1_9BACL</name>
<dbReference type="RefSeq" id="WP_377469934.1">
    <property type="nucleotide sequence ID" value="NZ_JBHLWN010000031.1"/>
</dbReference>
<feature type="transmembrane region" description="Helical" evidence="8">
    <location>
        <begin position="264"/>
        <end position="288"/>
    </location>
</feature>
<dbReference type="InterPro" id="IPR020846">
    <property type="entry name" value="MFS_dom"/>
</dbReference>
<dbReference type="PROSITE" id="PS50850">
    <property type="entry name" value="MFS"/>
    <property type="match status" value="1"/>
</dbReference>
<comment type="caution">
    <text evidence="10">The sequence shown here is derived from an EMBL/GenBank/DDBJ whole genome shotgun (WGS) entry which is preliminary data.</text>
</comment>
<evidence type="ECO:0000256" key="2">
    <source>
        <dbReference type="ARBA" id="ARBA00008335"/>
    </source>
</evidence>
<comment type="similarity">
    <text evidence="2">Belongs to the major facilitator superfamily.</text>
</comment>
<evidence type="ECO:0000256" key="5">
    <source>
        <dbReference type="ARBA" id="ARBA00022989"/>
    </source>
</evidence>
<feature type="region of interest" description="Disordered" evidence="7">
    <location>
        <begin position="195"/>
        <end position="230"/>
    </location>
</feature>
<dbReference type="Gene3D" id="1.20.1250.20">
    <property type="entry name" value="MFS general substrate transporter like domains"/>
    <property type="match status" value="2"/>
</dbReference>
<protein>
    <submittedName>
        <fullName evidence="10">MFS transporter</fullName>
    </submittedName>
</protein>
<keyword evidence="4 8" id="KW-0812">Transmembrane</keyword>
<dbReference type="PANTHER" id="PTHR23514">
    <property type="entry name" value="BYPASS OF STOP CODON PROTEIN 6"/>
    <property type="match status" value="1"/>
</dbReference>
<dbReference type="Pfam" id="PF07690">
    <property type="entry name" value="MFS_1"/>
    <property type="match status" value="2"/>
</dbReference>
<feature type="transmembrane region" description="Helical" evidence="8">
    <location>
        <begin position="333"/>
        <end position="351"/>
    </location>
</feature>
<accession>A0ABV6DJC1</accession>
<evidence type="ECO:0000256" key="1">
    <source>
        <dbReference type="ARBA" id="ARBA00004651"/>
    </source>
</evidence>
<dbReference type="InterPro" id="IPR011701">
    <property type="entry name" value="MFS"/>
</dbReference>
<reference evidence="10 11" key="1">
    <citation type="submission" date="2024-09" db="EMBL/GenBank/DDBJ databases">
        <authorList>
            <person name="Sun Q."/>
            <person name="Mori K."/>
        </authorList>
    </citation>
    <scope>NUCLEOTIDE SEQUENCE [LARGE SCALE GENOMIC DNA]</scope>
    <source>
        <strain evidence="10 11">CCM 7759</strain>
    </source>
</reference>
<dbReference type="InterPro" id="IPR051788">
    <property type="entry name" value="MFS_Transporter"/>
</dbReference>
<dbReference type="Proteomes" id="UP001589776">
    <property type="component" value="Unassembled WGS sequence"/>
</dbReference>
<feature type="domain" description="Major facilitator superfamily (MFS) profile" evidence="9">
    <location>
        <begin position="4"/>
        <end position="446"/>
    </location>
</feature>
<gene>
    <name evidence="10" type="ORF">ACFFK0_09660</name>
</gene>
<evidence type="ECO:0000313" key="10">
    <source>
        <dbReference type="EMBL" id="MFC0212730.1"/>
    </source>
</evidence>
<keyword evidence="3" id="KW-0813">Transport</keyword>
<evidence type="ECO:0000256" key="7">
    <source>
        <dbReference type="SAM" id="MobiDB-lite"/>
    </source>
</evidence>
<evidence type="ECO:0000256" key="3">
    <source>
        <dbReference type="ARBA" id="ARBA00022448"/>
    </source>
</evidence>
<keyword evidence="5 8" id="KW-1133">Transmembrane helix</keyword>
<dbReference type="PANTHER" id="PTHR23514:SF3">
    <property type="entry name" value="BYPASS OF STOP CODON PROTEIN 6"/>
    <property type="match status" value="1"/>
</dbReference>
<keyword evidence="6 8" id="KW-0472">Membrane</keyword>
<evidence type="ECO:0000259" key="9">
    <source>
        <dbReference type="PROSITE" id="PS50850"/>
    </source>
</evidence>
<sequence>MKKLLWIGCLAYLLTGFTHVILGAVLPELLAHYQGTYSDGGRIVFIEFAGFLCGVLLMPRLAGAISRRRALLTAALLLGSAEVLLSLLPPWNVAMALAGMAGLGFGLTEGGIGTLVLIAAKEKQAVAMSRLEVFFGLGALLMPFISSFLIMQGVWRLSFLVLGISALAMIPVWAKMSFGELDELLGARKRGLRTRDEAETRAGGSGAESAAGSRRRSEADSVTDSGIGSVTDSVADSAAAAAGTVQQRGKEQPGRAPHYGTRGLIVLGLFICVFFFYVGAEVAIVNYLPSVFTDKLSLTSSAATLSVTAYWLAMVIGRLVAGNIAEAVTYRSFMLWSVAGTVVVLVGLAFTNGLIGAFAFVLASGLLMAGMFAVALIYANRLLPEALTERTTSLLIAAGGLGGSLLPLLVGRIMDAEGASAAVWSFAAAMLLMLVLLAAAAAAGGRERRTAAQQPSSH</sequence>
<feature type="transmembrane region" description="Helical" evidence="8">
    <location>
        <begin position="157"/>
        <end position="174"/>
    </location>
</feature>
<feature type="transmembrane region" description="Helical" evidence="8">
    <location>
        <begin position="422"/>
        <end position="443"/>
    </location>
</feature>
<dbReference type="EMBL" id="JBHLWN010000031">
    <property type="protein sequence ID" value="MFC0212730.1"/>
    <property type="molecule type" value="Genomic_DNA"/>
</dbReference>
<feature type="transmembrane region" description="Helical" evidence="8">
    <location>
        <begin position="39"/>
        <end position="58"/>
    </location>
</feature>